<keyword evidence="8" id="KW-0346">Stress response</keyword>
<reference evidence="9" key="2">
    <citation type="journal article" date="2020" name="Mol. Plant Microbe Interact.">
        <title>Genome Sequence of the Biocontrol Agent Coniothyrium minitans strain Conio (IMI 134523).</title>
        <authorList>
            <person name="Patel D."/>
            <person name="Shittu T.A."/>
            <person name="Baroncelli R."/>
            <person name="Muthumeenakshi S."/>
            <person name="Osborne T.H."/>
            <person name="Janganan T.K."/>
            <person name="Sreenivasaprasad S."/>
        </authorList>
    </citation>
    <scope>NUCLEOTIDE SEQUENCE</scope>
    <source>
        <strain evidence="9">Conio</strain>
    </source>
</reference>
<dbReference type="InterPro" id="IPR036388">
    <property type="entry name" value="WH-like_DNA-bd_sf"/>
</dbReference>
<protein>
    <submittedName>
        <fullName evidence="9">HSF-type DNA-binding protein</fullName>
    </submittedName>
    <submittedName>
        <fullName evidence="8">Heat shock transcription factor 3</fullName>
    </submittedName>
</protein>
<dbReference type="SMART" id="SM00415">
    <property type="entry name" value="HSF"/>
    <property type="match status" value="1"/>
</dbReference>
<comment type="similarity">
    <text evidence="2 5">Belongs to the HSF family.</text>
</comment>
<feature type="region of interest" description="Disordered" evidence="6">
    <location>
        <begin position="102"/>
        <end position="125"/>
    </location>
</feature>
<evidence type="ECO:0000313" key="9">
    <source>
        <dbReference type="EMBL" id="KAF9734122.1"/>
    </source>
</evidence>
<feature type="region of interest" description="Disordered" evidence="6">
    <location>
        <begin position="710"/>
        <end position="765"/>
    </location>
</feature>
<dbReference type="GO" id="GO:0005634">
    <property type="term" value="C:nucleus"/>
    <property type="evidence" value="ECO:0007669"/>
    <property type="project" value="UniProtKB-SubCell"/>
</dbReference>
<keyword evidence="3 9" id="KW-0238">DNA-binding</keyword>
<feature type="compositionally biased region" description="Basic and acidic residues" evidence="6">
    <location>
        <begin position="264"/>
        <end position="280"/>
    </location>
</feature>
<sequence>MTTRKRRAPGASPIVAQNTFQDPSATEADTYMNNWEPASAAGDMGGFGDGAFYDQLGGGYGANFGQQPSTHNRVVSLDGLNDGADMGAGQLIRRNQNQQLAARGRSPWGFNEQNQPNAWENTDDDEELERKAAIAKKDASAKRKTIPPFVQKLSSFLDNGNNTNLIRWSDDGNSFTVLDEDEFARTLIPELFKHNNYASFVRQLNMYGFHKKVGLSDNSMKASETKAKAPSEYFNRYFKRGRPELLWLIQKPKNAPAGGGPKRKRDDDSKGDSDEERKYAPDGGGGGYVEELAVRGNNEGMAMIPRAEYNSLRAEVRTLQQQQKVISNVLGQIRRQNDQLYQQATAFQTLHDRHENSINAILTFLATFYNRSLEGNTNNINIADMFSSAMGNQQPQGSVVDMENYPEVPVAKSPQLQKRTPMKLLPAPPARNVESLSPRAKTGSPTARTASNTPIATPDERSNHFQPNVPQPRSARPTNSTTPFSGPLKVESASPSQEPMSLPENHEIMSAIQNANASATAGGFSQAPQIDLPAALNSYQHQDGHTPLTTQQRNEVLSLMAHNTSAASPNSAFAANTNNALNNPQPPPMPNLGQMQETEAQLAYLQRVSEEQNSRVQSLQERLQPLSPSGQIPGLDSGNGYFGGAGLGEPGAYDLDLDSFVQDNDYFPGTTGDNAASMQDPTLPDLNYQLAGDNSGFGVGDVVGEGFDFGDGGGAADGGGNGHSGVKDAGGSVESVSSSATSPASATVEEVEDESRRRGPKRRRK</sequence>
<dbReference type="AlphaFoldDB" id="G3MD83"/>
<dbReference type="GO" id="GO:0043565">
    <property type="term" value="F:sequence-specific DNA binding"/>
    <property type="evidence" value="ECO:0007669"/>
    <property type="project" value="InterPro"/>
</dbReference>
<evidence type="ECO:0000313" key="10">
    <source>
        <dbReference type="Proteomes" id="UP000756921"/>
    </source>
</evidence>
<evidence type="ECO:0000256" key="6">
    <source>
        <dbReference type="SAM" id="MobiDB-lite"/>
    </source>
</evidence>
<dbReference type="InterPro" id="IPR000232">
    <property type="entry name" value="HSF_DNA-bd"/>
</dbReference>
<dbReference type="OrthoDB" id="60033at2759"/>
<feature type="compositionally biased region" description="Polar residues" evidence="6">
    <location>
        <begin position="443"/>
        <end position="455"/>
    </location>
</feature>
<proteinExistence type="evidence at transcript level"/>
<feature type="region of interest" description="Disordered" evidence="6">
    <location>
        <begin position="249"/>
        <end position="288"/>
    </location>
</feature>
<feature type="domain" description="HSF-type DNA-binding" evidence="7">
    <location>
        <begin position="145"/>
        <end position="252"/>
    </location>
</feature>
<evidence type="ECO:0000256" key="3">
    <source>
        <dbReference type="ARBA" id="ARBA00023125"/>
    </source>
</evidence>
<feature type="compositionally biased region" description="Polar residues" evidence="6">
    <location>
        <begin position="111"/>
        <end position="120"/>
    </location>
</feature>
<dbReference type="PANTHER" id="PTHR10015">
    <property type="entry name" value="HEAT SHOCK TRANSCRIPTION FACTOR"/>
    <property type="match status" value="1"/>
</dbReference>
<name>G3MD83_9PLEO</name>
<evidence type="ECO:0000256" key="4">
    <source>
        <dbReference type="ARBA" id="ARBA00023242"/>
    </source>
</evidence>
<evidence type="ECO:0000256" key="1">
    <source>
        <dbReference type="ARBA" id="ARBA00004123"/>
    </source>
</evidence>
<comment type="subcellular location">
    <subcellularLocation>
        <location evidence="1">Nucleus</location>
    </subcellularLocation>
</comment>
<feature type="region of interest" description="Disordered" evidence="6">
    <location>
        <begin position="410"/>
        <end position="501"/>
    </location>
</feature>
<accession>G3MD83</accession>
<keyword evidence="10" id="KW-1185">Reference proteome</keyword>
<dbReference type="EMBL" id="WJXW01000008">
    <property type="protein sequence ID" value="KAF9734122.1"/>
    <property type="molecule type" value="Genomic_DNA"/>
</dbReference>
<evidence type="ECO:0000256" key="2">
    <source>
        <dbReference type="ARBA" id="ARBA00006403"/>
    </source>
</evidence>
<evidence type="ECO:0000256" key="5">
    <source>
        <dbReference type="RuleBase" id="RU004020"/>
    </source>
</evidence>
<dbReference type="Proteomes" id="UP000756921">
    <property type="component" value="Unassembled WGS sequence"/>
</dbReference>
<gene>
    <name evidence="8" type="primary">HSF3</name>
    <name evidence="9" type="ORF">PMIN01_08465</name>
</gene>
<dbReference type="PRINTS" id="PR00056">
    <property type="entry name" value="HSFDOMAIN"/>
</dbReference>
<organism evidence="8">
    <name type="scientific">Paraphaeosphaeria minitans</name>
    <dbReference type="NCBI Taxonomy" id="565426"/>
    <lineage>
        <taxon>Eukaryota</taxon>
        <taxon>Fungi</taxon>
        <taxon>Dikarya</taxon>
        <taxon>Ascomycota</taxon>
        <taxon>Pezizomycotina</taxon>
        <taxon>Dothideomycetes</taxon>
        <taxon>Pleosporomycetidae</taxon>
        <taxon>Pleosporales</taxon>
        <taxon>Massarineae</taxon>
        <taxon>Didymosphaeriaceae</taxon>
        <taxon>Paraphaeosphaeria</taxon>
    </lineage>
</organism>
<dbReference type="InterPro" id="IPR036390">
    <property type="entry name" value="WH_DNA-bd_sf"/>
</dbReference>
<evidence type="ECO:0000313" key="8">
    <source>
        <dbReference type="EMBL" id="AEO21442.1"/>
    </source>
</evidence>
<dbReference type="PANTHER" id="PTHR10015:SF427">
    <property type="entry name" value="HEAT SHOCK FACTOR PROTEIN"/>
    <property type="match status" value="1"/>
</dbReference>
<dbReference type="EMBL" id="JN648709">
    <property type="protein sequence ID" value="AEO21442.1"/>
    <property type="molecule type" value="mRNA"/>
</dbReference>
<dbReference type="FunFam" id="1.10.10.10:FF:000173">
    <property type="entry name" value="Heat shock transcription factor Hsf1"/>
    <property type="match status" value="1"/>
</dbReference>
<dbReference type="Gene3D" id="1.10.10.10">
    <property type="entry name" value="Winged helix-like DNA-binding domain superfamily/Winged helix DNA-binding domain"/>
    <property type="match status" value="1"/>
</dbReference>
<reference evidence="8" key="1">
    <citation type="submission" date="2011-09" db="EMBL/GenBank/DDBJ databases">
        <authorList>
            <person name="Hamid M.I."/>
            <person name="Jiang D."/>
        </authorList>
    </citation>
    <scope>NUCLEOTIDE SEQUENCE</scope>
    <source>
        <strain evidence="8">ZS-1</strain>
    </source>
</reference>
<feature type="compositionally biased region" description="Gly residues" evidence="6">
    <location>
        <begin position="710"/>
        <end position="723"/>
    </location>
</feature>
<dbReference type="GO" id="GO:0003700">
    <property type="term" value="F:DNA-binding transcription factor activity"/>
    <property type="evidence" value="ECO:0007669"/>
    <property type="project" value="InterPro"/>
</dbReference>
<feature type="compositionally biased region" description="Low complexity" evidence="6">
    <location>
        <begin position="732"/>
        <end position="748"/>
    </location>
</feature>
<keyword evidence="4" id="KW-0539">Nucleus</keyword>
<dbReference type="SUPFAM" id="SSF46785">
    <property type="entry name" value="Winged helix' DNA-binding domain"/>
    <property type="match status" value="1"/>
</dbReference>
<dbReference type="Pfam" id="PF00447">
    <property type="entry name" value="HSF_DNA-bind"/>
    <property type="match status" value="1"/>
</dbReference>
<evidence type="ECO:0000259" key="7">
    <source>
        <dbReference type="SMART" id="SM00415"/>
    </source>
</evidence>